<accession>A0A1H1B4Q6</accession>
<dbReference type="AlphaFoldDB" id="A0A1H1B4Q6"/>
<dbReference type="RefSeq" id="WP_280140101.1">
    <property type="nucleotide sequence ID" value="NZ_FNKH01000002.1"/>
</dbReference>
<dbReference type="Proteomes" id="UP000181917">
    <property type="component" value="Unassembled WGS sequence"/>
</dbReference>
<evidence type="ECO:0000313" key="2">
    <source>
        <dbReference type="Proteomes" id="UP000181917"/>
    </source>
</evidence>
<reference evidence="1 2" key="1">
    <citation type="submission" date="2016-10" db="EMBL/GenBank/DDBJ databases">
        <authorList>
            <person name="de Groot N.N."/>
        </authorList>
    </citation>
    <scope>NUCLEOTIDE SEQUENCE [LARGE SCALE GENOMIC DNA]</scope>
    <source>
        <strain evidence="1 2">DSM 20117</strain>
    </source>
</reference>
<evidence type="ECO:0000313" key="1">
    <source>
        <dbReference type="EMBL" id="SDQ46904.1"/>
    </source>
</evidence>
<dbReference type="STRING" id="37928.SAMN04489742_1240"/>
<keyword evidence="2" id="KW-1185">Reference proteome</keyword>
<name>A0A1H1B4Q6_9MICC</name>
<gene>
    <name evidence="1" type="ORF">SAMN04489742_1240</name>
</gene>
<sequence length="41" mass="4281">MSLNDYEQVAAAREDFVDFLLRTGRAAAARSAAAGPINPGS</sequence>
<dbReference type="EMBL" id="FNKH01000002">
    <property type="protein sequence ID" value="SDQ46904.1"/>
    <property type="molecule type" value="Genomic_DNA"/>
</dbReference>
<protein>
    <submittedName>
        <fullName evidence="1">Uncharacterized protein</fullName>
    </submittedName>
</protein>
<organism evidence="1 2">
    <name type="scientific">Crystallibacter crystallopoietes</name>
    <dbReference type="NCBI Taxonomy" id="37928"/>
    <lineage>
        <taxon>Bacteria</taxon>
        <taxon>Bacillati</taxon>
        <taxon>Actinomycetota</taxon>
        <taxon>Actinomycetes</taxon>
        <taxon>Micrococcales</taxon>
        <taxon>Micrococcaceae</taxon>
        <taxon>Crystallibacter</taxon>
    </lineage>
</organism>
<proteinExistence type="predicted"/>